<evidence type="ECO:0000313" key="1">
    <source>
        <dbReference type="EMBL" id="RID59125.1"/>
    </source>
</evidence>
<dbReference type="Proteomes" id="UP000264353">
    <property type="component" value="Chromosome A6"/>
</dbReference>
<accession>A0A397Z0M1</accession>
<organism evidence="1 2">
    <name type="scientific">Brassica campestris</name>
    <name type="common">Field mustard</name>
    <dbReference type="NCBI Taxonomy" id="3711"/>
    <lineage>
        <taxon>Eukaryota</taxon>
        <taxon>Viridiplantae</taxon>
        <taxon>Streptophyta</taxon>
        <taxon>Embryophyta</taxon>
        <taxon>Tracheophyta</taxon>
        <taxon>Spermatophyta</taxon>
        <taxon>Magnoliopsida</taxon>
        <taxon>eudicotyledons</taxon>
        <taxon>Gunneridae</taxon>
        <taxon>Pentapetalae</taxon>
        <taxon>rosids</taxon>
        <taxon>malvids</taxon>
        <taxon>Brassicales</taxon>
        <taxon>Brassicaceae</taxon>
        <taxon>Brassiceae</taxon>
        <taxon>Brassica</taxon>
    </lineage>
</organism>
<dbReference type="EMBL" id="CM010633">
    <property type="protein sequence ID" value="RID59125.1"/>
    <property type="molecule type" value="Genomic_DNA"/>
</dbReference>
<reference evidence="1 2" key="1">
    <citation type="submission" date="2018-06" db="EMBL/GenBank/DDBJ databases">
        <title>WGS assembly of Brassica rapa FPsc.</title>
        <authorList>
            <person name="Bowman J."/>
            <person name="Kohchi T."/>
            <person name="Yamato K."/>
            <person name="Jenkins J."/>
            <person name="Shu S."/>
            <person name="Ishizaki K."/>
            <person name="Yamaoka S."/>
            <person name="Nishihama R."/>
            <person name="Nakamura Y."/>
            <person name="Berger F."/>
            <person name="Adam C."/>
            <person name="Aki S."/>
            <person name="Althoff F."/>
            <person name="Araki T."/>
            <person name="Arteaga-Vazquez M."/>
            <person name="Balasubrmanian S."/>
            <person name="Bauer D."/>
            <person name="Boehm C."/>
            <person name="Briginshaw L."/>
            <person name="Caballero-Perez J."/>
            <person name="Catarino B."/>
            <person name="Chen F."/>
            <person name="Chiyoda S."/>
            <person name="Chovatia M."/>
            <person name="Davies K."/>
            <person name="Delmans M."/>
            <person name="Demura T."/>
            <person name="Dierschke T."/>
            <person name="Dolan L."/>
            <person name="Dorantes-Acosta A."/>
            <person name="Eklund D."/>
            <person name="Florent S."/>
            <person name="Flores-Sandoval E."/>
            <person name="Fujiyama A."/>
            <person name="Fukuzawa H."/>
            <person name="Galik B."/>
            <person name="Grimanelli D."/>
            <person name="Grimwood J."/>
            <person name="Grossniklaus U."/>
            <person name="Hamada T."/>
            <person name="Haseloff J."/>
            <person name="Hetherington A."/>
            <person name="Higo A."/>
            <person name="Hirakawa Y."/>
            <person name="Hundley H."/>
            <person name="Ikeda Y."/>
            <person name="Inoue K."/>
            <person name="Inoue S."/>
            <person name="Ishida S."/>
            <person name="Jia Q."/>
            <person name="Kakita M."/>
            <person name="Kanazawa T."/>
            <person name="Kawai Y."/>
            <person name="Kawashima T."/>
            <person name="Kennedy M."/>
            <person name="Kinose K."/>
            <person name="Kinoshita T."/>
            <person name="Kohara Y."/>
            <person name="Koide E."/>
            <person name="Komatsu K."/>
            <person name="Kopischke S."/>
            <person name="Kubo M."/>
            <person name="Kyozuka J."/>
            <person name="Lagercrantz U."/>
            <person name="Lin S."/>
            <person name="Lindquist E."/>
            <person name="Lipzen A."/>
            <person name="Lu C."/>
            <person name="Luna E."/>
            <person name="Martienssen R."/>
            <person name="Minamino N."/>
            <person name="Mizutani M."/>
            <person name="Mizutani M."/>
            <person name="Mochizuki N."/>
            <person name="Monte I."/>
            <person name="Mosher R."/>
            <person name="Nagasaki H."/>
            <person name="Nakagami H."/>
            <person name="Naramoto S."/>
            <person name="Nishitani K."/>
            <person name="Ohtani M."/>
            <person name="Okamoto T."/>
            <person name="Okumura M."/>
            <person name="Phillips J."/>
            <person name="Pollak B."/>
            <person name="Reinders A."/>
            <person name="Roevekamp M."/>
            <person name="Sano R."/>
            <person name="Sawa S."/>
            <person name="Schmid M."/>
            <person name="Shirakawa M."/>
            <person name="Solano R."/>
            <person name="Spunde A."/>
            <person name="Suetsugu N."/>
            <person name="Sugano S."/>
            <person name="Sugiyama A."/>
            <person name="Sun R."/>
            <person name="Suzuki Y."/>
            <person name="Takenaka M."/>
            <person name="Takezawa D."/>
            <person name="Tomogane H."/>
            <person name="Tsuzuki M."/>
            <person name="Ueda T."/>
            <person name="Umeda M."/>
            <person name="Ward J."/>
            <person name="Watanabe Y."/>
            <person name="Yazaki K."/>
            <person name="Yokoyama R."/>
            <person name="Yoshitake Y."/>
            <person name="Yotsui I."/>
            <person name="Zachgo S."/>
            <person name="Schmutz J."/>
        </authorList>
    </citation>
    <scope>NUCLEOTIDE SEQUENCE [LARGE SCALE GENOMIC DNA]</scope>
    <source>
        <strain evidence="2">cv. B-3</strain>
    </source>
</reference>
<proteinExistence type="predicted"/>
<protein>
    <submittedName>
        <fullName evidence="1">Uncharacterized protein</fullName>
    </submittedName>
</protein>
<gene>
    <name evidence="1" type="ORF">BRARA_F02374</name>
</gene>
<name>A0A397Z0M1_BRACM</name>
<sequence length="72" mass="7974">MVMSAAKREKDFLSKSRDVSSERFMKNQAATLIQHKSSHLGWFVSSDRIKNEVSQSKPGLSTDVLASVFGVS</sequence>
<evidence type="ECO:0000313" key="2">
    <source>
        <dbReference type="Proteomes" id="UP000264353"/>
    </source>
</evidence>
<dbReference type="AlphaFoldDB" id="A0A397Z0M1"/>